<feature type="region of interest" description="Disordered" evidence="4">
    <location>
        <begin position="609"/>
        <end position="659"/>
    </location>
</feature>
<comment type="similarity">
    <text evidence="1">Belongs to the WEB family.</text>
</comment>
<keyword evidence="2 3" id="KW-0175">Coiled coil</keyword>
<sequence>MVSHVMASPCIGSIGLTAPSSGSVLAKAPSIAYFQHHFSTSTTISRIDMDRGEFDYKRKSGSVKAAINMYGDRIYDGSDAHNNSKMDLPESSSRARKLHRARKDISRYKESRRTAELAKLQAESELSNARNKVKDLASLIEESNTKVKAKMSDIETLQSSGKHEEKMKMAAWSGQSLQYSEVMQELEFVKRELSKLKLDMASVLEEKLRAEKEVETLKLKIGSNSSNVEALRKEIDETNEELVLVELARIEALKEYAEIEAQREKEASEFSFAVERKKEKIKETSEEIDRAKELENKLAVTLSDVNVLKNELKNVKEMHKSVQSNDSFKHTQVDFHSVDELEGSPLLQPITEELEAAKVELASIKEEGFQFMASMDVIRNELKHVREETARFRKAEEKSDLIVQSLNSKLLRAKSKLEAVTAAEEKATEIASNLSLTLEQLKTEAEAAKKEKELVVEETATIKAEIQTTETEIDSTEEKLQAAMQELNAIKSSEALALENLKSLIENTMQTRASASQHSSLITISKFEYEYLTGRAGGAEEIADKKVAASQAWIEALKASEKEILMRIELAHKEIRETGVDEEKETFRTQRSLSTKRNVEGELRKWRHKREKNTEEAENMRPGPTRKYTRGSIGNLTPSRRAKFQKSASPSTRMARSSSIAIKKKTKVVPNFVKLFSGKSIDDDNNNNNP</sequence>
<feature type="coiled-coil region" evidence="3">
    <location>
        <begin position="403"/>
        <end position="493"/>
    </location>
</feature>
<reference evidence="5" key="1">
    <citation type="journal article" date="2022" name="Plant J.">
        <title>Strategies of tolerance reflected in two North American maple genomes.</title>
        <authorList>
            <person name="McEvoy S.L."/>
            <person name="Sezen U.U."/>
            <person name="Trouern-Trend A."/>
            <person name="McMahon S.M."/>
            <person name="Schaberg P.G."/>
            <person name="Yang J."/>
            <person name="Wegrzyn J.L."/>
            <person name="Swenson N.G."/>
        </authorList>
    </citation>
    <scope>NUCLEOTIDE SEQUENCE</scope>
    <source>
        <strain evidence="5">91603</strain>
    </source>
</reference>
<accession>A0AAD5IFC2</accession>
<dbReference type="PANTHER" id="PTHR32054:SF2">
    <property type="entry name" value="PROTEIN PLASTID MOVEMENT IMPAIRED 2"/>
    <property type="match status" value="1"/>
</dbReference>
<protein>
    <recommendedName>
        <fullName evidence="7">Protein PLASTID MOVEMENT IMPAIRED 2</fullName>
    </recommendedName>
</protein>
<dbReference type="PANTHER" id="PTHR32054">
    <property type="entry name" value="HEAVY CHAIN, PUTATIVE, EXPRESSED-RELATED-RELATED"/>
    <property type="match status" value="1"/>
</dbReference>
<dbReference type="GO" id="GO:0009903">
    <property type="term" value="P:chloroplast avoidance movement"/>
    <property type="evidence" value="ECO:0007669"/>
    <property type="project" value="TreeGrafter"/>
</dbReference>
<dbReference type="EMBL" id="JAJSOW010000106">
    <property type="protein sequence ID" value="KAI9161182.1"/>
    <property type="molecule type" value="Genomic_DNA"/>
</dbReference>
<feature type="coiled-coil region" evidence="3">
    <location>
        <begin position="112"/>
        <end position="146"/>
    </location>
</feature>
<feature type="compositionally biased region" description="Polar residues" evidence="4">
    <location>
        <begin position="646"/>
        <end position="659"/>
    </location>
</feature>
<dbReference type="InterPro" id="IPR008545">
    <property type="entry name" value="Web"/>
</dbReference>
<evidence type="ECO:0000313" key="5">
    <source>
        <dbReference type="EMBL" id="KAI9161182.1"/>
    </source>
</evidence>
<dbReference type="Pfam" id="PF05701">
    <property type="entry name" value="WEMBL"/>
    <property type="match status" value="1"/>
</dbReference>
<name>A0AAD5IFC2_ACENE</name>
<comment type="caution">
    <text evidence="5">The sequence shown here is derived from an EMBL/GenBank/DDBJ whole genome shotgun (WGS) entry which is preliminary data.</text>
</comment>
<dbReference type="GO" id="GO:0005829">
    <property type="term" value="C:cytosol"/>
    <property type="evidence" value="ECO:0007669"/>
    <property type="project" value="TreeGrafter"/>
</dbReference>
<dbReference type="AlphaFoldDB" id="A0AAD5IFC2"/>
<keyword evidence="6" id="KW-1185">Reference proteome</keyword>
<dbReference type="GO" id="GO:0009904">
    <property type="term" value="P:chloroplast accumulation movement"/>
    <property type="evidence" value="ECO:0007669"/>
    <property type="project" value="TreeGrafter"/>
</dbReference>
<evidence type="ECO:0000256" key="4">
    <source>
        <dbReference type="SAM" id="MobiDB-lite"/>
    </source>
</evidence>
<reference evidence="5" key="2">
    <citation type="submission" date="2023-02" db="EMBL/GenBank/DDBJ databases">
        <authorList>
            <person name="Swenson N.G."/>
            <person name="Wegrzyn J.L."/>
            <person name="Mcevoy S.L."/>
        </authorList>
    </citation>
    <scope>NUCLEOTIDE SEQUENCE</scope>
    <source>
        <strain evidence="5">91603</strain>
        <tissue evidence="5">Leaf</tissue>
    </source>
</reference>
<organism evidence="5 6">
    <name type="scientific">Acer negundo</name>
    <name type="common">Box elder</name>
    <dbReference type="NCBI Taxonomy" id="4023"/>
    <lineage>
        <taxon>Eukaryota</taxon>
        <taxon>Viridiplantae</taxon>
        <taxon>Streptophyta</taxon>
        <taxon>Embryophyta</taxon>
        <taxon>Tracheophyta</taxon>
        <taxon>Spermatophyta</taxon>
        <taxon>Magnoliopsida</taxon>
        <taxon>eudicotyledons</taxon>
        <taxon>Gunneridae</taxon>
        <taxon>Pentapetalae</taxon>
        <taxon>rosids</taxon>
        <taxon>malvids</taxon>
        <taxon>Sapindales</taxon>
        <taxon>Sapindaceae</taxon>
        <taxon>Hippocastanoideae</taxon>
        <taxon>Acereae</taxon>
        <taxon>Acer</taxon>
    </lineage>
</organism>
<dbReference type="Proteomes" id="UP001064489">
    <property type="component" value="Chromosome 2"/>
</dbReference>
<proteinExistence type="inferred from homology"/>
<evidence type="ECO:0000256" key="1">
    <source>
        <dbReference type="ARBA" id="ARBA00005485"/>
    </source>
</evidence>
<evidence type="ECO:0000256" key="2">
    <source>
        <dbReference type="ARBA" id="ARBA00023054"/>
    </source>
</evidence>
<feature type="coiled-coil region" evidence="3">
    <location>
        <begin position="179"/>
        <end position="367"/>
    </location>
</feature>
<evidence type="ECO:0000256" key="3">
    <source>
        <dbReference type="SAM" id="Coils"/>
    </source>
</evidence>
<evidence type="ECO:0008006" key="7">
    <source>
        <dbReference type="Google" id="ProtNLM"/>
    </source>
</evidence>
<gene>
    <name evidence="5" type="ORF">LWI28_015227</name>
</gene>
<evidence type="ECO:0000313" key="6">
    <source>
        <dbReference type="Proteomes" id="UP001064489"/>
    </source>
</evidence>